<dbReference type="EMBL" id="BMYF01000009">
    <property type="protein sequence ID" value="GHB37127.1"/>
    <property type="molecule type" value="Genomic_DNA"/>
</dbReference>
<accession>A0A8J3G5L3</accession>
<evidence type="ECO:0000313" key="2">
    <source>
        <dbReference type="EMBL" id="GHB37127.1"/>
    </source>
</evidence>
<dbReference type="RefSeq" id="WP_189581000.1">
    <property type="nucleotide sequence ID" value="NZ_BMYF01000009.1"/>
</dbReference>
<evidence type="ECO:0000313" key="3">
    <source>
        <dbReference type="Proteomes" id="UP000642809"/>
    </source>
</evidence>
<sequence length="290" mass="33689">MNIPLVSVLTTVYNREKFLASCIESVLASSFCDWEMIIVDDQSSDNSLNVALAYAVKDKRIKVYKNEENLGDYPNRNKAASYAKGKYIKYLDADDLLYPHGLGIMVENMEAFPECVLGISQEVVEDYSPYPFVMSPTETFKREFLQRGVLGLGPTGTIIKRDVFEKLGGFTGTRYIGDTELWYKLAMYYPVLKMVPGLTFWRRHEDQEITKGQKSFFYLENSYKHSINTLNNPDFPLMDLERQIALNKIRRRFSRDIFKLVIRREFRLANKIRNSANLSWIALLKNLYRS</sequence>
<dbReference type="Pfam" id="PF00535">
    <property type="entry name" value="Glycos_transf_2"/>
    <property type="match status" value="1"/>
</dbReference>
<name>A0A8J3G5L3_9BACT</name>
<dbReference type="GO" id="GO:0016758">
    <property type="term" value="F:hexosyltransferase activity"/>
    <property type="evidence" value="ECO:0007669"/>
    <property type="project" value="UniProtKB-ARBA"/>
</dbReference>
<proteinExistence type="predicted"/>
<protein>
    <recommendedName>
        <fullName evidence="1">Glycosyltransferase 2-like domain-containing protein</fullName>
    </recommendedName>
</protein>
<dbReference type="PANTHER" id="PTHR22916:SF3">
    <property type="entry name" value="UDP-GLCNAC:BETAGAL BETA-1,3-N-ACETYLGLUCOSAMINYLTRANSFERASE-LIKE PROTEIN 1"/>
    <property type="match status" value="1"/>
</dbReference>
<dbReference type="PANTHER" id="PTHR22916">
    <property type="entry name" value="GLYCOSYLTRANSFERASE"/>
    <property type="match status" value="1"/>
</dbReference>
<dbReference type="InterPro" id="IPR001173">
    <property type="entry name" value="Glyco_trans_2-like"/>
</dbReference>
<reference evidence="2" key="1">
    <citation type="journal article" date="2014" name="Int. J. Syst. Evol. Microbiol.">
        <title>Complete genome sequence of Corynebacterium casei LMG S-19264T (=DSM 44701T), isolated from a smear-ripened cheese.</title>
        <authorList>
            <consortium name="US DOE Joint Genome Institute (JGI-PGF)"/>
            <person name="Walter F."/>
            <person name="Albersmeier A."/>
            <person name="Kalinowski J."/>
            <person name="Ruckert C."/>
        </authorList>
    </citation>
    <scope>NUCLEOTIDE SEQUENCE</scope>
    <source>
        <strain evidence="2">KCTC 23224</strain>
    </source>
</reference>
<dbReference type="CDD" id="cd00761">
    <property type="entry name" value="Glyco_tranf_GTA_type"/>
    <property type="match status" value="1"/>
</dbReference>
<organism evidence="2 3">
    <name type="scientific">Mongoliitalea lutea</name>
    <dbReference type="NCBI Taxonomy" id="849756"/>
    <lineage>
        <taxon>Bacteria</taxon>
        <taxon>Pseudomonadati</taxon>
        <taxon>Bacteroidota</taxon>
        <taxon>Cytophagia</taxon>
        <taxon>Cytophagales</taxon>
        <taxon>Cyclobacteriaceae</taxon>
        <taxon>Mongoliitalea</taxon>
    </lineage>
</organism>
<evidence type="ECO:0000259" key="1">
    <source>
        <dbReference type="Pfam" id="PF00535"/>
    </source>
</evidence>
<dbReference type="Gene3D" id="3.90.550.10">
    <property type="entry name" value="Spore Coat Polysaccharide Biosynthesis Protein SpsA, Chain A"/>
    <property type="match status" value="1"/>
</dbReference>
<dbReference type="SUPFAM" id="SSF53448">
    <property type="entry name" value="Nucleotide-diphospho-sugar transferases"/>
    <property type="match status" value="1"/>
</dbReference>
<gene>
    <name evidence="2" type="ORF">GCM10008106_18020</name>
</gene>
<dbReference type="InterPro" id="IPR029044">
    <property type="entry name" value="Nucleotide-diphossugar_trans"/>
</dbReference>
<feature type="domain" description="Glycosyltransferase 2-like" evidence="1">
    <location>
        <begin position="7"/>
        <end position="168"/>
    </location>
</feature>
<dbReference type="Proteomes" id="UP000642809">
    <property type="component" value="Unassembled WGS sequence"/>
</dbReference>
<comment type="caution">
    <text evidence="2">The sequence shown here is derived from an EMBL/GenBank/DDBJ whole genome shotgun (WGS) entry which is preliminary data.</text>
</comment>
<reference evidence="2" key="2">
    <citation type="submission" date="2020-09" db="EMBL/GenBank/DDBJ databases">
        <authorList>
            <person name="Sun Q."/>
            <person name="Kim S."/>
        </authorList>
    </citation>
    <scope>NUCLEOTIDE SEQUENCE</scope>
    <source>
        <strain evidence="2">KCTC 23224</strain>
    </source>
</reference>
<keyword evidence="3" id="KW-1185">Reference proteome</keyword>
<dbReference type="AlphaFoldDB" id="A0A8J3G5L3"/>